<dbReference type="InterPro" id="IPR002563">
    <property type="entry name" value="Flavin_Rdtase-like_dom"/>
</dbReference>
<reference evidence="5" key="1">
    <citation type="journal article" date="2019" name="Int. J. Syst. Evol. Microbiol.">
        <title>The Global Catalogue of Microorganisms (GCM) 10K type strain sequencing project: providing services to taxonomists for standard genome sequencing and annotation.</title>
        <authorList>
            <consortium name="The Broad Institute Genomics Platform"/>
            <consortium name="The Broad Institute Genome Sequencing Center for Infectious Disease"/>
            <person name="Wu L."/>
            <person name="Ma J."/>
        </authorList>
    </citation>
    <scope>NUCLEOTIDE SEQUENCE [LARGE SCALE GENOMIC DNA]</scope>
    <source>
        <strain evidence="5">JCM 17442</strain>
    </source>
</reference>
<evidence type="ECO:0000256" key="1">
    <source>
        <dbReference type="ARBA" id="ARBA00008898"/>
    </source>
</evidence>
<evidence type="ECO:0000256" key="2">
    <source>
        <dbReference type="ARBA" id="ARBA00023002"/>
    </source>
</evidence>
<keyword evidence="5" id="KW-1185">Reference proteome</keyword>
<dbReference type="EMBL" id="BAABAU010000004">
    <property type="protein sequence ID" value="GAA4267182.1"/>
    <property type="molecule type" value="Genomic_DNA"/>
</dbReference>
<keyword evidence="2" id="KW-0560">Oxidoreductase</keyword>
<name>A0ABP8E4T6_9MICO</name>
<accession>A0ABP8E4T6</accession>
<feature type="domain" description="Flavin reductase like" evidence="3">
    <location>
        <begin position="17"/>
        <end position="162"/>
    </location>
</feature>
<proteinExistence type="inferred from homology"/>
<dbReference type="RefSeq" id="WP_344797255.1">
    <property type="nucleotide sequence ID" value="NZ_BAABAU010000004.1"/>
</dbReference>
<comment type="caution">
    <text evidence="4">The sequence shown here is derived from an EMBL/GenBank/DDBJ whole genome shotgun (WGS) entry which is preliminary data.</text>
</comment>
<gene>
    <name evidence="4" type="ORF">GCM10022256_27940</name>
</gene>
<evidence type="ECO:0000259" key="3">
    <source>
        <dbReference type="SMART" id="SM00903"/>
    </source>
</evidence>
<sequence>MALIPYSPDPQLLRTTFSYFPSGVVALAAEVDGAPEGLVASSFTVGVSLEPPLVLFSVQNTSTTWPVLKRAERIGISVLGETHGETAKQIAAKDKSTRFENLALERSDDGALFVQGSPVWLETKSYAEYPAGDHTLILLEVTGLYADATLEPLVFHGSAFKQLLKSA</sequence>
<evidence type="ECO:0000313" key="5">
    <source>
        <dbReference type="Proteomes" id="UP001501594"/>
    </source>
</evidence>
<comment type="similarity">
    <text evidence="1">Belongs to the non-flavoprotein flavin reductase family.</text>
</comment>
<dbReference type="InterPro" id="IPR050268">
    <property type="entry name" value="NADH-dep_flavin_reductase"/>
</dbReference>
<dbReference type="Proteomes" id="UP001501594">
    <property type="component" value="Unassembled WGS sequence"/>
</dbReference>
<dbReference type="Gene3D" id="2.30.110.10">
    <property type="entry name" value="Electron Transport, Fmn-binding Protein, Chain A"/>
    <property type="match status" value="1"/>
</dbReference>
<protein>
    <submittedName>
        <fullName evidence="4">Flavin reductase family protein</fullName>
    </submittedName>
</protein>
<dbReference type="SUPFAM" id="SSF50475">
    <property type="entry name" value="FMN-binding split barrel"/>
    <property type="match status" value="1"/>
</dbReference>
<organism evidence="4 5">
    <name type="scientific">Frondihabitans peucedani</name>
    <dbReference type="NCBI Taxonomy" id="598626"/>
    <lineage>
        <taxon>Bacteria</taxon>
        <taxon>Bacillati</taxon>
        <taxon>Actinomycetota</taxon>
        <taxon>Actinomycetes</taxon>
        <taxon>Micrococcales</taxon>
        <taxon>Microbacteriaceae</taxon>
        <taxon>Frondihabitans</taxon>
    </lineage>
</organism>
<dbReference type="PANTHER" id="PTHR30466:SF11">
    <property type="entry name" value="FLAVIN-DEPENDENT MONOOXYGENASE, REDUCTASE SUBUNIT HSAB"/>
    <property type="match status" value="1"/>
</dbReference>
<evidence type="ECO:0000313" key="4">
    <source>
        <dbReference type="EMBL" id="GAA4267182.1"/>
    </source>
</evidence>
<dbReference type="InterPro" id="IPR012349">
    <property type="entry name" value="Split_barrel_FMN-bd"/>
</dbReference>
<dbReference type="PANTHER" id="PTHR30466">
    <property type="entry name" value="FLAVIN REDUCTASE"/>
    <property type="match status" value="1"/>
</dbReference>
<dbReference type="SMART" id="SM00903">
    <property type="entry name" value="Flavin_Reduct"/>
    <property type="match status" value="1"/>
</dbReference>
<dbReference type="Pfam" id="PF01613">
    <property type="entry name" value="Flavin_Reduct"/>
    <property type="match status" value="1"/>
</dbReference>